<evidence type="ECO:0000259" key="3">
    <source>
        <dbReference type="PROSITE" id="PS50405"/>
    </source>
</evidence>
<feature type="domain" description="GST N-terminal" evidence="2">
    <location>
        <begin position="1"/>
        <end position="82"/>
    </location>
</feature>
<dbReference type="Proteomes" id="UP001549921">
    <property type="component" value="Unassembled WGS sequence"/>
</dbReference>
<dbReference type="InterPro" id="IPR036282">
    <property type="entry name" value="Glutathione-S-Trfase_C_sf"/>
</dbReference>
<dbReference type="CDD" id="cd03045">
    <property type="entry name" value="GST_N_Delta_Epsilon"/>
    <property type="match status" value="1"/>
</dbReference>
<evidence type="ECO:0000256" key="1">
    <source>
        <dbReference type="ARBA" id="ARBA00011738"/>
    </source>
</evidence>
<organism evidence="4 5">
    <name type="scientific">Loxostege sticticalis</name>
    <name type="common">Beet webworm moth</name>
    <dbReference type="NCBI Taxonomy" id="481309"/>
    <lineage>
        <taxon>Eukaryota</taxon>
        <taxon>Metazoa</taxon>
        <taxon>Ecdysozoa</taxon>
        <taxon>Arthropoda</taxon>
        <taxon>Hexapoda</taxon>
        <taxon>Insecta</taxon>
        <taxon>Pterygota</taxon>
        <taxon>Neoptera</taxon>
        <taxon>Endopterygota</taxon>
        <taxon>Lepidoptera</taxon>
        <taxon>Glossata</taxon>
        <taxon>Ditrysia</taxon>
        <taxon>Pyraloidea</taxon>
        <taxon>Crambidae</taxon>
        <taxon>Pyraustinae</taxon>
        <taxon>Loxostege</taxon>
    </lineage>
</organism>
<dbReference type="AlphaFoldDB" id="A0ABD0T2X0"/>
<dbReference type="SFLD" id="SFLDS00019">
    <property type="entry name" value="Glutathione_Transferase_(cytos"/>
    <property type="match status" value="1"/>
</dbReference>
<dbReference type="Pfam" id="PF00043">
    <property type="entry name" value="GST_C"/>
    <property type="match status" value="1"/>
</dbReference>
<dbReference type="SUPFAM" id="SSF47616">
    <property type="entry name" value="GST C-terminal domain-like"/>
    <property type="match status" value="1"/>
</dbReference>
<dbReference type="EMBL" id="JBEDNZ010000011">
    <property type="protein sequence ID" value="KAL0832357.1"/>
    <property type="molecule type" value="Genomic_DNA"/>
</dbReference>
<sequence length="221" mass="24747">MSIDLYYKPGSPPCRLVQLVGAALGVEFNLKDINLQAGDHLKPEFLKINPQHTIPTIVDDGFSLWDSRAISRYLIYKYAKDSSLYPADPKVRATIDQRVDFDLGTLYNRFADYILPQMFEGASADEAKYKKIEEALGFLDKILEGQKYAAGPELTLADLVLVITVSTIDAVDIPIKPYPNVVRWYELIKTTAPQYEEMNGKGVEMLRGIVAQRLGAAKESL</sequence>
<dbReference type="SFLD" id="SFLDG01153">
    <property type="entry name" value="Main.4:_Theta-like"/>
    <property type="match status" value="1"/>
</dbReference>
<dbReference type="InterPro" id="IPR004045">
    <property type="entry name" value="Glutathione_S-Trfase_N"/>
</dbReference>
<dbReference type="SFLD" id="SFLDG00358">
    <property type="entry name" value="Main_(cytGST)"/>
    <property type="match status" value="1"/>
</dbReference>
<dbReference type="Gene3D" id="3.40.30.10">
    <property type="entry name" value="Glutaredoxin"/>
    <property type="match status" value="1"/>
</dbReference>
<dbReference type="FunFam" id="1.20.1050.10:FF:000007">
    <property type="entry name" value="Glutathione S-transferase 1-1"/>
    <property type="match status" value="1"/>
</dbReference>
<feature type="domain" description="GST C-terminal" evidence="3">
    <location>
        <begin position="88"/>
        <end position="209"/>
    </location>
</feature>
<dbReference type="PANTHER" id="PTHR43969:SF9">
    <property type="entry name" value="GLUTATHIONE S TRANSFERASE D10, ISOFORM A-RELATED"/>
    <property type="match status" value="1"/>
</dbReference>
<dbReference type="InterPro" id="IPR004046">
    <property type="entry name" value="GST_C"/>
</dbReference>
<evidence type="ECO:0000259" key="2">
    <source>
        <dbReference type="PROSITE" id="PS50404"/>
    </source>
</evidence>
<evidence type="ECO:0000313" key="4">
    <source>
        <dbReference type="EMBL" id="KAL0832357.1"/>
    </source>
</evidence>
<evidence type="ECO:0000313" key="5">
    <source>
        <dbReference type="Proteomes" id="UP001549921"/>
    </source>
</evidence>
<dbReference type="PROSITE" id="PS50404">
    <property type="entry name" value="GST_NTER"/>
    <property type="match status" value="1"/>
</dbReference>
<gene>
    <name evidence="4" type="ORF">ABMA28_001789</name>
</gene>
<dbReference type="PROSITE" id="PS50405">
    <property type="entry name" value="GST_CTER"/>
    <property type="match status" value="1"/>
</dbReference>
<dbReference type="InterPro" id="IPR010987">
    <property type="entry name" value="Glutathione-S-Trfase_C-like"/>
</dbReference>
<dbReference type="Pfam" id="PF13417">
    <property type="entry name" value="GST_N_3"/>
    <property type="match status" value="1"/>
</dbReference>
<dbReference type="SUPFAM" id="SSF52833">
    <property type="entry name" value="Thioredoxin-like"/>
    <property type="match status" value="1"/>
</dbReference>
<accession>A0ABD0T2X0</accession>
<protein>
    <submittedName>
        <fullName evidence="4">Uncharacterized protein</fullName>
    </submittedName>
</protein>
<comment type="caution">
    <text evidence="4">The sequence shown here is derived from an EMBL/GenBank/DDBJ whole genome shotgun (WGS) entry which is preliminary data.</text>
</comment>
<dbReference type="GO" id="GO:0003824">
    <property type="term" value="F:catalytic activity"/>
    <property type="evidence" value="ECO:0007669"/>
    <property type="project" value="UniProtKB-ARBA"/>
</dbReference>
<proteinExistence type="predicted"/>
<dbReference type="PANTHER" id="PTHR43969">
    <property type="entry name" value="GLUTATHIONE S TRANSFERASE D10, ISOFORM A-RELATED"/>
    <property type="match status" value="1"/>
</dbReference>
<dbReference type="InterPro" id="IPR036249">
    <property type="entry name" value="Thioredoxin-like_sf"/>
</dbReference>
<dbReference type="CDD" id="cd03177">
    <property type="entry name" value="GST_C_Delta_Epsilon"/>
    <property type="match status" value="1"/>
</dbReference>
<name>A0ABD0T2X0_LOXSC</name>
<dbReference type="Gene3D" id="1.20.1050.10">
    <property type="match status" value="1"/>
</dbReference>
<reference evidence="4 5" key="1">
    <citation type="submission" date="2024-06" db="EMBL/GenBank/DDBJ databases">
        <title>A chromosome-level genome assembly of beet webworm, Loxostege sticticalis.</title>
        <authorList>
            <person name="Zhang Y."/>
        </authorList>
    </citation>
    <scope>NUCLEOTIDE SEQUENCE [LARGE SCALE GENOMIC DNA]</scope>
    <source>
        <strain evidence="4">AQ028</strain>
        <tissue evidence="4">Male pupae</tissue>
    </source>
</reference>
<dbReference type="FunFam" id="3.40.30.10:FF:000034">
    <property type="entry name" value="glutathione S-transferase 1"/>
    <property type="match status" value="1"/>
</dbReference>
<comment type="subunit">
    <text evidence="1">Homodimer.</text>
</comment>
<dbReference type="InterPro" id="IPR040079">
    <property type="entry name" value="Glutathione_S-Trfase"/>
</dbReference>